<dbReference type="AlphaFoldDB" id="A0A969WA45"/>
<dbReference type="PANTHER" id="PTHR31956">
    <property type="entry name" value="NON-SPECIFIC PHOSPHOLIPASE C4-RELATED"/>
    <property type="match status" value="1"/>
</dbReference>
<evidence type="ECO:0000256" key="3">
    <source>
        <dbReference type="ARBA" id="ARBA00022801"/>
    </source>
</evidence>
<feature type="region of interest" description="Disordered" evidence="4">
    <location>
        <begin position="428"/>
        <end position="448"/>
    </location>
</feature>
<reference evidence="5" key="1">
    <citation type="submission" date="2020-03" db="EMBL/GenBank/DDBJ databases">
        <title>Solimonas marina sp. nov., isolated from deep seawater of the Pacific Ocean.</title>
        <authorList>
            <person name="Liu X."/>
            <person name="Lai Q."/>
            <person name="Sun F."/>
            <person name="Gai Y."/>
            <person name="Li G."/>
            <person name="Shao Z."/>
        </authorList>
    </citation>
    <scope>NUCLEOTIDE SEQUENCE</scope>
    <source>
        <strain evidence="5">C16B3</strain>
    </source>
</reference>
<comment type="similarity">
    <text evidence="1">Belongs to the bacterial phospholipase C family.</text>
</comment>
<evidence type="ECO:0000256" key="4">
    <source>
        <dbReference type="SAM" id="MobiDB-lite"/>
    </source>
</evidence>
<dbReference type="InterPro" id="IPR006311">
    <property type="entry name" value="TAT_signal"/>
</dbReference>
<dbReference type="Proteomes" id="UP000653472">
    <property type="component" value="Unassembled WGS sequence"/>
</dbReference>
<evidence type="ECO:0000313" key="6">
    <source>
        <dbReference type="Proteomes" id="UP000653472"/>
    </source>
</evidence>
<proteinExistence type="inferred from homology"/>
<accession>A0A969WA45</accession>
<feature type="compositionally biased region" description="Basic and acidic residues" evidence="4">
    <location>
        <begin position="438"/>
        <end position="448"/>
    </location>
</feature>
<sequence length="472" mass="51516">MQDQQNNKNKNKENIDLARRKLLAGIAAASVGGAGLAACGSSSSPDASAVTQVLPDPESSGIDHIVVVMMENRSFDHYFSWVSGATTANMAKLALKDSDGNTVSSRKLTDYQNCSLADPDHSYDGGRTHYNDGAMDGFLLTQPVGDDFPVGYYLADDLPFYKGVVANWTLCDHYFSGILSSTYPNRMYMHGGQTDRNDNSVKPYSLTSVWDALGSVGRTGRYYYTDAAGWALINVLMAGHNPGAANIRTFSRFLTDAANGDLADVTFIDPAFLSEGDGTSADDHPLADIRKGQVWLNQIYDALRSSPAWEKTLLIINYDEWGGFYDHVAPPYAPVSYDEYKDTGNDGLLGFRVPCMAIGPRAKRGHLEQRQFDPNSILNMIAWRFGFAPLGARGATSMNFAQLLDFDSAPNLDAPAFDVPDDDSWGQACSSSTSSISAEHDAEVKRRQAEHLEEWQGLVDIAYAQGLRPDSD</sequence>
<dbReference type="Pfam" id="PF04185">
    <property type="entry name" value="Phosphoesterase"/>
    <property type="match status" value="1"/>
</dbReference>
<dbReference type="RefSeq" id="WP_168148069.1">
    <property type="nucleotide sequence ID" value="NZ_JAAVXB010000005.1"/>
</dbReference>
<evidence type="ECO:0000313" key="5">
    <source>
        <dbReference type="EMBL" id="NKF22798.1"/>
    </source>
</evidence>
<dbReference type="GO" id="GO:0009395">
    <property type="term" value="P:phospholipid catabolic process"/>
    <property type="evidence" value="ECO:0007669"/>
    <property type="project" value="TreeGrafter"/>
</dbReference>
<gene>
    <name evidence="5" type="ORF">G7Y82_10760</name>
</gene>
<dbReference type="InterPro" id="IPR017850">
    <property type="entry name" value="Alkaline_phosphatase_core_sf"/>
</dbReference>
<dbReference type="PROSITE" id="PS51318">
    <property type="entry name" value="TAT"/>
    <property type="match status" value="1"/>
</dbReference>
<keyword evidence="3" id="KW-0378">Hydrolase</keyword>
<evidence type="ECO:0000256" key="1">
    <source>
        <dbReference type="ARBA" id="ARBA00009717"/>
    </source>
</evidence>
<dbReference type="GO" id="GO:0034480">
    <property type="term" value="F:phosphatidylcholine phospholipase C activity"/>
    <property type="evidence" value="ECO:0007669"/>
    <property type="project" value="UniProtKB-EC"/>
</dbReference>
<comment type="caution">
    <text evidence="5">The sequence shown here is derived from an EMBL/GenBank/DDBJ whole genome shotgun (WGS) entry which is preliminary data.</text>
</comment>
<organism evidence="5 6">
    <name type="scientific">Solimonas marina</name>
    <dbReference type="NCBI Taxonomy" id="2714601"/>
    <lineage>
        <taxon>Bacteria</taxon>
        <taxon>Pseudomonadati</taxon>
        <taxon>Pseudomonadota</taxon>
        <taxon>Gammaproteobacteria</taxon>
        <taxon>Nevskiales</taxon>
        <taxon>Nevskiaceae</taxon>
        <taxon>Solimonas</taxon>
    </lineage>
</organism>
<dbReference type="InterPro" id="IPR007312">
    <property type="entry name" value="Phosphoesterase"/>
</dbReference>
<keyword evidence="6" id="KW-1185">Reference proteome</keyword>
<dbReference type="Gene3D" id="3.40.720.10">
    <property type="entry name" value="Alkaline Phosphatase, subunit A"/>
    <property type="match status" value="2"/>
</dbReference>
<protein>
    <recommendedName>
        <fullName evidence="2">phospholipase C</fullName>
        <ecNumber evidence="2">3.1.4.3</ecNumber>
    </recommendedName>
</protein>
<evidence type="ECO:0000256" key="2">
    <source>
        <dbReference type="ARBA" id="ARBA00012018"/>
    </source>
</evidence>
<name>A0A969WA45_9GAMM</name>
<dbReference type="EC" id="3.1.4.3" evidence="2"/>
<dbReference type="PANTHER" id="PTHR31956:SF1">
    <property type="entry name" value="NON-SPECIFIC PHOSPHOLIPASE C1"/>
    <property type="match status" value="1"/>
</dbReference>
<dbReference type="EMBL" id="JAAVXB010000005">
    <property type="protein sequence ID" value="NKF22798.1"/>
    <property type="molecule type" value="Genomic_DNA"/>
</dbReference>